<feature type="transmembrane region" description="Helical" evidence="1">
    <location>
        <begin position="193"/>
        <end position="213"/>
    </location>
</feature>
<accession>A0A4Y2VBE1</accession>
<feature type="transmembrane region" description="Helical" evidence="1">
    <location>
        <begin position="138"/>
        <end position="158"/>
    </location>
</feature>
<dbReference type="AlphaFoldDB" id="A0A4Y2VBE1"/>
<feature type="transmembrane region" description="Helical" evidence="1">
    <location>
        <begin position="86"/>
        <end position="104"/>
    </location>
</feature>
<comment type="caution">
    <text evidence="2">The sequence shown here is derived from an EMBL/GenBank/DDBJ whole genome shotgun (WGS) entry which is preliminary data.</text>
</comment>
<evidence type="ECO:0008006" key="4">
    <source>
        <dbReference type="Google" id="ProtNLM"/>
    </source>
</evidence>
<feature type="transmembrane region" description="Helical" evidence="1">
    <location>
        <begin position="294"/>
        <end position="318"/>
    </location>
</feature>
<keyword evidence="1" id="KW-0472">Membrane</keyword>
<sequence>MINMRATQHTDELLFIRKAKVEQKSLRYYGMVSIILHMYGMDVTRKLRTLYRILSKLHDVWMHLMAVYLVSRYILLYFWSIVPIELIFGSIVSIAFPITLHYSIKSKRQLLSNVLMHYRKMFNVLAQKSAKNNNRVKVNITITAILLLSIISAALSALSMRSNKVTHLSYSLFVDLGDDTVRITFCLFMIQMIYAYQYAFPCFVAFMCGFLYYEFSELLDRFRETLASHDTVLNNDKIIPTVQLYTSLFKLAHKLHDAISQPTFFLLCTQVTVMFCAIAMFFQKSMEKTPTPVLCRSGLILLLAPASIIGLVLCASRISKQRQEIQMIFMLLKDRSIGQGHYGADIMSCLDSVTEKQLPIMTASGVVQLTPNVALGMFGSLFSYSLLILSLIQK</sequence>
<evidence type="ECO:0000313" key="3">
    <source>
        <dbReference type="Proteomes" id="UP000499080"/>
    </source>
</evidence>
<feature type="transmembrane region" description="Helical" evidence="1">
    <location>
        <begin position="61"/>
        <end position="79"/>
    </location>
</feature>
<keyword evidence="1" id="KW-1133">Transmembrane helix</keyword>
<feature type="transmembrane region" description="Helical" evidence="1">
    <location>
        <begin position="373"/>
        <end position="392"/>
    </location>
</feature>
<proteinExistence type="predicted"/>
<keyword evidence="1" id="KW-0812">Transmembrane</keyword>
<keyword evidence="3" id="KW-1185">Reference proteome</keyword>
<dbReference type="OrthoDB" id="6421446at2759"/>
<name>A0A4Y2VBE1_ARAVE</name>
<reference evidence="2 3" key="1">
    <citation type="journal article" date="2019" name="Sci. Rep.">
        <title>Orb-weaving spider Araneus ventricosus genome elucidates the spidroin gene catalogue.</title>
        <authorList>
            <person name="Kono N."/>
            <person name="Nakamura H."/>
            <person name="Ohtoshi R."/>
            <person name="Moran D.A.P."/>
            <person name="Shinohara A."/>
            <person name="Yoshida Y."/>
            <person name="Fujiwara M."/>
            <person name="Mori M."/>
            <person name="Tomita M."/>
            <person name="Arakawa K."/>
        </authorList>
    </citation>
    <scope>NUCLEOTIDE SEQUENCE [LARGE SCALE GENOMIC DNA]</scope>
</reference>
<protein>
    <recommendedName>
        <fullName evidence="4">Gustatory receptor</fullName>
    </recommendedName>
</protein>
<dbReference type="Proteomes" id="UP000499080">
    <property type="component" value="Unassembled WGS sequence"/>
</dbReference>
<gene>
    <name evidence="2" type="ORF">AVEN_57675_1</name>
</gene>
<organism evidence="2 3">
    <name type="scientific">Araneus ventricosus</name>
    <name type="common">Orbweaver spider</name>
    <name type="synonym">Epeira ventricosa</name>
    <dbReference type="NCBI Taxonomy" id="182803"/>
    <lineage>
        <taxon>Eukaryota</taxon>
        <taxon>Metazoa</taxon>
        <taxon>Ecdysozoa</taxon>
        <taxon>Arthropoda</taxon>
        <taxon>Chelicerata</taxon>
        <taxon>Arachnida</taxon>
        <taxon>Araneae</taxon>
        <taxon>Araneomorphae</taxon>
        <taxon>Entelegynae</taxon>
        <taxon>Araneoidea</taxon>
        <taxon>Araneidae</taxon>
        <taxon>Araneus</taxon>
    </lineage>
</organism>
<evidence type="ECO:0000313" key="2">
    <source>
        <dbReference type="EMBL" id="GBO21020.1"/>
    </source>
</evidence>
<feature type="transmembrane region" description="Helical" evidence="1">
    <location>
        <begin position="264"/>
        <end position="282"/>
    </location>
</feature>
<evidence type="ECO:0000256" key="1">
    <source>
        <dbReference type="SAM" id="Phobius"/>
    </source>
</evidence>
<dbReference type="EMBL" id="BGPR01044290">
    <property type="protein sequence ID" value="GBO21020.1"/>
    <property type="molecule type" value="Genomic_DNA"/>
</dbReference>